<evidence type="ECO:0000256" key="10">
    <source>
        <dbReference type="RuleBase" id="RU000498"/>
    </source>
</evidence>
<sequence>MPLSKPELLRRDHTQVFGKSVDHTKDEGPIHHLSYHAEQRYRTVAAWQFRVFARLKNWDHQPRLQGLWGKPRESITTSWGVPIPEKDASLTVGYHGQVLFQDWVLIDELAHFSRERIPERVVHAKGAGAFGYFEVTHDITQYTAARVFSEIGKKTPIAVRFSQVAGEMGYSDTVRDVRGFAVKFYTEDGIWDLVGNNLPTFFIKDSALFPTFIHILKRNPKTHIRPDYDMFWDFISLRPESTHTTLMMFSDRGIPDSYRHMHGYGVNTFAFVNSHGKFSYCKFHYLSNQGIANLSSEEAQRIAGADPEYLLRDLYNAIETSEYPSWNLYVQIMTPEQAAKNPYDPFDDSKVWLHADFPLIPVGRLVLNKNPKSYFAEVEQIGFDVAHLIPGIEPSPDRMLQGRLFNYGDTHRYRLGINNTQLPVNSPFRVNNYQRDGRSTIQSQPGAPNYHPNSFKGPENDRRARALTPVLPIQGDAQRIDNGNEDNFSQPRLLYQNVLKPDEQGRLIENIISWLKNANSVIQDRALLNFSKVDEDLARRIRQGLPLGSQPHIDL</sequence>
<evidence type="ECO:0000259" key="13">
    <source>
        <dbReference type="SMART" id="SM01060"/>
    </source>
</evidence>
<dbReference type="FunFam" id="2.40.180.10:FF:000001">
    <property type="entry name" value="Catalase"/>
    <property type="match status" value="1"/>
</dbReference>
<evidence type="ECO:0000256" key="2">
    <source>
        <dbReference type="ARBA" id="ARBA00022559"/>
    </source>
</evidence>
<dbReference type="GO" id="GO:0005777">
    <property type="term" value="C:peroxisome"/>
    <property type="evidence" value="ECO:0007669"/>
    <property type="project" value="TreeGrafter"/>
</dbReference>
<keyword evidence="5 10" id="KW-0560">Oxidoreductase</keyword>
<dbReference type="PANTHER" id="PTHR11465">
    <property type="entry name" value="CATALASE"/>
    <property type="match status" value="1"/>
</dbReference>
<evidence type="ECO:0000256" key="7">
    <source>
        <dbReference type="ARBA" id="ARBA00023324"/>
    </source>
</evidence>
<gene>
    <name evidence="14" type="ORF">PHAECO_LOCUS11476</name>
</gene>
<dbReference type="SUPFAM" id="SSF56634">
    <property type="entry name" value="Heme-dependent catalase-like"/>
    <property type="match status" value="1"/>
</dbReference>
<dbReference type="InterPro" id="IPR002226">
    <property type="entry name" value="Catalase_haem_BS"/>
</dbReference>
<dbReference type="PROSITE" id="PS00437">
    <property type="entry name" value="CATALASE_1"/>
    <property type="match status" value="1"/>
</dbReference>
<feature type="region of interest" description="Disordered" evidence="12">
    <location>
        <begin position="437"/>
        <end position="461"/>
    </location>
</feature>
<dbReference type="EMBL" id="OU896713">
    <property type="protein sequence ID" value="CAH1176446.1"/>
    <property type="molecule type" value="Genomic_DNA"/>
</dbReference>
<dbReference type="PRINTS" id="PR00067">
    <property type="entry name" value="CATALASE"/>
</dbReference>
<comment type="catalytic activity">
    <reaction evidence="10">
        <text>2 H2O2 = O2 + 2 H2O</text>
        <dbReference type="Rhea" id="RHEA:20309"/>
        <dbReference type="ChEBI" id="CHEBI:15377"/>
        <dbReference type="ChEBI" id="CHEBI:15379"/>
        <dbReference type="ChEBI" id="CHEBI:16240"/>
        <dbReference type="EC" id="1.11.1.6"/>
    </reaction>
</comment>
<dbReference type="GO" id="GO:0046872">
    <property type="term" value="F:metal ion binding"/>
    <property type="evidence" value="ECO:0007669"/>
    <property type="project" value="UniProtKB-KW"/>
</dbReference>
<evidence type="ECO:0000256" key="3">
    <source>
        <dbReference type="ARBA" id="ARBA00022617"/>
    </source>
</evidence>
<keyword evidence="2 10" id="KW-0575">Peroxidase</keyword>
<dbReference type="InterPro" id="IPR010582">
    <property type="entry name" value="Catalase_immune_responsive"/>
</dbReference>
<dbReference type="EC" id="1.11.1.6" evidence="10"/>
<evidence type="ECO:0000313" key="14">
    <source>
        <dbReference type="EMBL" id="CAH1176446.1"/>
    </source>
</evidence>
<evidence type="ECO:0000256" key="5">
    <source>
        <dbReference type="ARBA" id="ARBA00023002"/>
    </source>
</evidence>
<dbReference type="InterPro" id="IPR020835">
    <property type="entry name" value="Catalase_sf"/>
</dbReference>
<feature type="active site" evidence="8">
    <location>
        <position position="196"/>
    </location>
</feature>
<dbReference type="InterPro" id="IPR024711">
    <property type="entry name" value="Catalase_clade1/3"/>
</dbReference>
<dbReference type="PROSITE" id="PS00438">
    <property type="entry name" value="CATALASE_2"/>
    <property type="match status" value="1"/>
</dbReference>
<dbReference type="OrthoDB" id="6880011at2759"/>
<feature type="binding site" description="axial binding residue" evidence="9">
    <location>
        <position position="407"/>
    </location>
    <ligand>
        <name>heme</name>
        <dbReference type="ChEBI" id="CHEBI:30413"/>
    </ligand>
    <ligandPart>
        <name>Fe</name>
        <dbReference type="ChEBI" id="CHEBI:18248"/>
    </ligandPart>
</feature>
<keyword evidence="4 9" id="KW-0479">Metal-binding</keyword>
<dbReference type="PANTHER" id="PTHR11465:SF9">
    <property type="entry name" value="CATALASE"/>
    <property type="match status" value="1"/>
</dbReference>
<dbReference type="PIRSF" id="PIRSF038928">
    <property type="entry name" value="Catalase_clade1-3"/>
    <property type="match status" value="1"/>
</dbReference>
<accession>A0A9P0DSJ8</accession>
<dbReference type="GO" id="GO:0020037">
    <property type="term" value="F:heme binding"/>
    <property type="evidence" value="ECO:0007669"/>
    <property type="project" value="InterPro"/>
</dbReference>
<dbReference type="Pfam" id="PF06628">
    <property type="entry name" value="Catalase-rel"/>
    <property type="match status" value="1"/>
</dbReference>
<evidence type="ECO:0000256" key="1">
    <source>
        <dbReference type="ARBA" id="ARBA00005329"/>
    </source>
</evidence>
<evidence type="ECO:0000256" key="12">
    <source>
        <dbReference type="SAM" id="MobiDB-lite"/>
    </source>
</evidence>
<dbReference type="GO" id="GO:0042542">
    <property type="term" value="P:response to hydrogen peroxide"/>
    <property type="evidence" value="ECO:0007669"/>
    <property type="project" value="TreeGrafter"/>
</dbReference>
<evidence type="ECO:0000256" key="11">
    <source>
        <dbReference type="RuleBase" id="RU004142"/>
    </source>
</evidence>
<keyword evidence="15" id="KW-1185">Reference proteome</keyword>
<evidence type="ECO:0000256" key="6">
    <source>
        <dbReference type="ARBA" id="ARBA00023004"/>
    </source>
</evidence>
<name>A0A9P0DSJ8_PHACE</name>
<proteinExistence type="inferred from homology"/>
<feature type="domain" description="Catalase core" evidence="13">
    <location>
        <begin position="76"/>
        <end position="459"/>
    </location>
</feature>
<dbReference type="Gene3D" id="2.40.180.10">
    <property type="entry name" value="Catalase core domain"/>
    <property type="match status" value="1"/>
</dbReference>
<comment type="similarity">
    <text evidence="1 10">Belongs to the catalase family.</text>
</comment>
<dbReference type="Pfam" id="PF00199">
    <property type="entry name" value="Catalase"/>
    <property type="match status" value="1"/>
</dbReference>
<comment type="function">
    <text evidence="11">Catalyzes the degradation of hydrogen peroxide (H(2)O(2)) generated by peroxisomal oxidases to water and oxygen, thereby protecting cells from the toxic effects of hydrogen peroxide.</text>
</comment>
<dbReference type="InterPro" id="IPR024708">
    <property type="entry name" value="Catalase_AS"/>
</dbReference>
<reference evidence="14" key="1">
    <citation type="submission" date="2022-01" db="EMBL/GenBank/DDBJ databases">
        <authorList>
            <person name="King R."/>
        </authorList>
    </citation>
    <scope>NUCLEOTIDE SEQUENCE</scope>
</reference>
<keyword evidence="3 9" id="KW-0349">Heme</keyword>
<dbReference type="Proteomes" id="UP001153737">
    <property type="component" value="Chromosome 7"/>
</dbReference>
<evidence type="ECO:0000256" key="4">
    <source>
        <dbReference type="ARBA" id="ARBA00022723"/>
    </source>
</evidence>
<protein>
    <recommendedName>
        <fullName evidence="10">Catalase</fullName>
        <ecNumber evidence="10">1.11.1.6</ecNumber>
    </recommendedName>
</protein>
<feature type="compositionally biased region" description="Polar residues" evidence="12">
    <location>
        <begin position="437"/>
        <end position="446"/>
    </location>
</feature>
<organism evidence="14 15">
    <name type="scientific">Phaedon cochleariae</name>
    <name type="common">Mustard beetle</name>
    <dbReference type="NCBI Taxonomy" id="80249"/>
    <lineage>
        <taxon>Eukaryota</taxon>
        <taxon>Metazoa</taxon>
        <taxon>Ecdysozoa</taxon>
        <taxon>Arthropoda</taxon>
        <taxon>Hexapoda</taxon>
        <taxon>Insecta</taxon>
        <taxon>Pterygota</taxon>
        <taxon>Neoptera</taxon>
        <taxon>Endopterygota</taxon>
        <taxon>Coleoptera</taxon>
        <taxon>Polyphaga</taxon>
        <taxon>Cucujiformia</taxon>
        <taxon>Chrysomeloidea</taxon>
        <taxon>Chrysomelidae</taxon>
        <taxon>Chrysomelinae</taxon>
        <taxon>Chrysomelini</taxon>
        <taxon>Phaedon</taxon>
    </lineage>
</organism>
<dbReference type="InterPro" id="IPR018028">
    <property type="entry name" value="Catalase"/>
</dbReference>
<dbReference type="AlphaFoldDB" id="A0A9P0DSJ8"/>
<dbReference type="GO" id="GO:0004096">
    <property type="term" value="F:catalase activity"/>
    <property type="evidence" value="ECO:0007669"/>
    <property type="project" value="UniProtKB-EC"/>
</dbReference>
<evidence type="ECO:0000256" key="9">
    <source>
        <dbReference type="PIRSR" id="PIRSR038928-2"/>
    </source>
</evidence>
<keyword evidence="7 10" id="KW-0376">Hydrogen peroxide</keyword>
<dbReference type="GO" id="GO:0005739">
    <property type="term" value="C:mitochondrion"/>
    <property type="evidence" value="ECO:0007669"/>
    <property type="project" value="TreeGrafter"/>
</dbReference>
<keyword evidence="6 9" id="KW-0408">Iron</keyword>
<reference evidence="14" key="2">
    <citation type="submission" date="2022-10" db="EMBL/GenBank/DDBJ databases">
        <authorList>
            <consortium name="ENA_rothamsted_submissions"/>
            <consortium name="culmorum"/>
            <person name="King R."/>
        </authorList>
    </citation>
    <scope>NUCLEOTIDE SEQUENCE</scope>
</reference>
<feature type="active site" evidence="8">
    <location>
        <position position="123"/>
    </location>
</feature>
<dbReference type="InterPro" id="IPR011614">
    <property type="entry name" value="Catalase_core"/>
</dbReference>
<dbReference type="GO" id="GO:0042744">
    <property type="term" value="P:hydrogen peroxide catabolic process"/>
    <property type="evidence" value="ECO:0007669"/>
    <property type="project" value="UniProtKB-KW"/>
</dbReference>
<evidence type="ECO:0000256" key="8">
    <source>
        <dbReference type="PIRSR" id="PIRSR038928-1"/>
    </source>
</evidence>
<dbReference type="SMART" id="SM01060">
    <property type="entry name" value="Catalase"/>
    <property type="match status" value="1"/>
</dbReference>
<evidence type="ECO:0000313" key="15">
    <source>
        <dbReference type="Proteomes" id="UP001153737"/>
    </source>
</evidence>
<comment type="cofactor">
    <cofactor evidence="9">
        <name>heme</name>
        <dbReference type="ChEBI" id="CHEBI:30413"/>
    </cofactor>
</comment>